<dbReference type="Pfam" id="PF01168">
    <property type="entry name" value="Ala_racemase_N"/>
    <property type="match status" value="1"/>
</dbReference>
<dbReference type="EMBL" id="CP038231">
    <property type="protein sequence ID" value="QDH13736.1"/>
    <property type="molecule type" value="Genomic_DNA"/>
</dbReference>
<keyword evidence="7" id="KW-1185">Reference proteome</keyword>
<organism evidence="6 7">
    <name type="scientific">Formicincola oecophyllae</name>
    <dbReference type="NCBI Taxonomy" id="2558361"/>
    <lineage>
        <taxon>Bacteria</taxon>
        <taxon>Pseudomonadati</taxon>
        <taxon>Pseudomonadota</taxon>
        <taxon>Alphaproteobacteria</taxon>
        <taxon>Acetobacterales</taxon>
        <taxon>Acetobacteraceae</taxon>
        <taxon>Formicincola</taxon>
    </lineage>
</organism>
<comment type="function">
    <text evidence="2">Pyridoxal 5'-phosphate (PLP)-binding protein, which is involved in PLP homeostasis.</text>
</comment>
<name>A0A4Y6UB93_9PROT</name>
<evidence type="ECO:0000259" key="5">
    <source>
        <dbReference type="Pfam" id="PF01168"/>
    </source>
</evidence>
<feature type="domain" description="Alanine racemase N-terminal" evidence="5">
    <location>
        <begin position="35"/>
        <end position="229"/>
    </location>
</feature>
<accession>A0A4Y6UB93</accession>
<feature type="modified residue" description="N6-(pyridoxal phosphate)lysine" evidence="2 3">
    <location>
        <position position="44"/>
    </location>
</feature>
<dbReference type="RefSeq" id="WP_141443444.1">
    <property type="nucleotide sequence ID" value="NZ_CP038231.1"/>
</dbReference>
<dbReference type="Proteomes" id="UP000318709">
    <property type="component" value="Chromosome"/>
</dbReference>
<comment type="cofactor">
    <cofactor evidence="3">
        <name>pyridoxal 5'-phosphate</name>
        <dbReference type="ChEBI" id="CHEBI:597326"/>
    </cofactor>
</comment>
<dbReference type="InterPro" id="IPR029066">
    <property type="entry name" value="PLP-binding_barrel"/>
</dbReference>
<comment type="similarity">
    <text evidence="2 4">Belongs to the pyridoxal phosphate-binding protein YggS/PROSC family.</text>
</comment>
<protein>
    <recommendedName>
        <fullName evidence="2">Pyridoxal phosphate homeostasis protein</fullName>
        <shortName evidence="2">PLP homeostasis protein</shortName>
    </recommendedName>
</protein>
<dbReference type="HAMAP" id="MF_02087">
    <property type="entry name" value="PLP_homeostasis"/>
    <property type="match status" value="1"/>
</dbReference>
<sequence>MVPLEGTAAAAIAERLAKVQASMDQATLEAHRPLGSVKLLAVSKFHPVESVLAACEAGQRLFGENRVQEAATKFPLVKERWPEVRLHIIGALQTNKARQAAALADVLESLDRPALASALEKASDSLGRLPILYVQVNTGAEPQKAGIALEEADRFIDDCKKRFGNHVQGLMAIPPQGQDPAMHFRLLTELATHHDLPVRSMGMSGDYGAAIRAGSTEVRVGTAIFGPRPLQL</sequence>
<dbReference type="PANTHER" id="PTHR10146:SF14">
    <property type="entry name" value="PYRIDOXAL PHOSPHATE HOMEOSTASIS PROTEIN"/>
    <property type="match status" value="1"/>
</dbReference>
<dbReference type="OrthoDB" id="9804072at2"/>
<reference evidence="6 7" key="1">
    <citation type="submission" date="2019-03" db="EMBL/GenBank/DDBJ databases">
        <title>The complete genome sequence of Swingsia_sp. F3b2 LMG30590(T).</title>
        <authorList>
            <person name="Chua K.-O."/>
            <person name="Chan K.-G."/>
            <person name="See-Too W.-S."/>
        </authorList>
    </citation>
    <scope>NUCLEOTIDE SEQUENCE [LARGE SCALE GENOMIC DNA]</scope>
    <source>
        <strain evidence="6 7">F3b2</strain>
    </source>
</reference>
<evidence type="ECO:0000313" key="7">
    <source>
        <dbReference type="Proteomes" id="UP000318709"/>
    </source>
</evidence>
<dbReference type="InterPro" id="IPR011078">
    <property type="entry name" value="PyrdxlP_homeostasis"/>
</dbReference>
<evidence type="ECO:0000256" key="4">
    <source>
        <dbReference type="RuleBase" id="RU004514"/>
    </source>
</evidence>
<keyword evidence="1 2" id="KW-0663">Pyridoxal phosphate</keyword>
<dbReference type="NCBIfam" id="TIGR00044">
    <property type="entry name" value="YggS family pyridoxal phosphate-dependent enzyme"/>
    <property type="match status" value="1"/>
</dbReference>
<evidence type="ECO:0000256" key="2">
    <source>
        <dbReference type="HAMAP-Rule" id="MF_02087"/>
    </source>
</evidence>
<evidence type="ECO:0000313" key="6">
    <source>
        <dbReference type="EMBL" id="QDH13736.1"/>
    </source>
</evidence>
<dbReference type="SUPFAM" id="SSF51419">
    <property type="entry name" value="PLP-binding barrel"/>
    <property type="match status" value="1"/>
</dbReference>
<dbReference type="InterPro" id="IPR001608">
    <property type="entry name" value="Ala_racemase_N"/>
</dbReference>
<dbReference type="FunFam" id="3.20.20.10:FF:000018">
    <property type="entry name" value="Pyridoxal phosphate homeostasis protein"/>
    <property type="match status" value="1"/>
</dbReference>
<evidence type="ECO:0000256" key="3">
    <source>
        <dbReference type="PIRSR" id="PIRSR004848-1"/>
    </source>
</evidence>
<dbReference type="CDD" id="cd00635">
    <property type="entry name" value="PLPDE_III_YBL036c_like"/>
    <property type="match status" value="1"/>
</dbReference>
<dbReference type="Gene3D" id="3.20.20.10">
    <property type="entry name" value="Alanine racemase"/>
    <property type="match status" value="1"/>
</dbReference>
<dbReference type="GO" id="GO:0030170">
    <property type="term" value="F:pyridoxal phosphate binding"/>
    <property type="evidence" value="ECO:0007669"/>
    <property type="project" value="UniProtKB-UniRule"/>
</dbReference>
<proteinExistence type="inferred from homology"/>
<gene>
    <name evidence="6" type="ORF">E3E12_05545</name>
</gene>
<dbReference type="PANTHER" id="PTHR10146">
    <property type="entry name" value="PROLINE SYNTHETASE CO-TRANSCRIBED BACTERIAL HOMOLOG PROTEIN"/>
    <property type="match status" value="1"/>
</dbReference>
<evidence type="ECO:0000256" key="1">
    <source>
        <dbReference type="ARBA" id="ARBA00022898"/>
    </source>
</evidence>
<dbReference type="PIRSF" id="PIRSF004848">
    <property type="entry name" value="YBL036c_PLPDEIII"/>
    <property type="match status" value="1"/>
</dbReference>
<dbReference type="AlphaFoldDB" id="A0A4Y6UB93"/>
<dbReference type="KEGG" id="swf:E3E12_05545"/>